<dbReference type="AlphaFoldDB" id="A0A0S2ZL20"/>
<organism evidence="2">
    <name type="scientific">Fusobacterium hwasookii ChDC F174</name>
    <dbReference type="NCBI Taxonomy" id="1307442"/>
    <lineage>
        <taxon>Bacteria</taxon>
        <taxon>Fusobacteriati</taxon>
        <taxon>Fusobacteriota</taxon>
        <taxon>Fusobacteriia</taxon>
        <taxon>Fusobacteriales</taxon>
        <taxon>Fusobacteriaceae</taxon>
        <taxon>Fusobacterium</taxon>
    </lineage>
</organism>
<dbReference type="CDD" id="cd03036">
    <property type="entry name" value="ArsC_like"/>
    <property type="match status" value="1"/>
</dbReference>
<accession>A0A0S2ZL20</accession>
<name>A0A0S2ZL20_9FUSO</name>
<dbReference type="PROSITE" id="PS51354">
    <property type="entry name" value="GLUTAREDOXIN_2"/>
    <property type="match status" value="1"/>
</dbReference>
<evidence type="ECO:0000313" key="3">
    <source>
        <dbReference type="Proteomes" id="UP000063275"/>
    </source>
</evidence>
<comment type="similarity">
    <text evidence="1">Belongs to the ArsC family.</text>
</comment>
<dbReference type="PROSITE" id="PS51353">
    <property type="entry name" value="ARSC"/>
    <property type="match status" value="1"/>
</dbReference>
<evidence type="ECO:0000313" key="2">
    <source>
        <dbReference type="EMBL" id="ALQ39340.1"/>
    </source>
</evidence>
<reference evidence="2 3" key="1">
    <citation type="submission" date="2015-11" db="EMBL/GenBank/DDBJ databases">
        <authorList>
            <person name="Zhang Y."/>
            <person name="Guo Z."/>
        </authorList>
    </citation>
    <scope>NUCLEOTIDE SEQUENCE [LARGE SCALE GENOMIC DNA]</scope>
    <source>
        <strain evidence="2 3">ChDC F174</strain>
    </source>
</reference>
<evidence type="ECO:0000256" key="1">
    <source>
        <dbReference type="PROSITE-ProRule" id="PRU01282"/>
    </source>
</evidence>
<proteinExistence type="inferred from homology"/>
<dbReference type="KEGG" id="fhw:RN87_01860"/>
<dbReference type="NCBIfam" id="TIGR01617">
    <property type="entry name" value="arsC_related"/>
    <property type="match status" value="1"/>
</dbReference>
<dbReference type="Pfam" id="PF03960">
    <property type="entry name" value="ArsC"/>
    <property type="match status" value="1"/>
</dbReference>
<dbReference type="PANTHER" id="PTHR30041">
    <property type="entry name" value="ARSENATE REDUCTASE"/>
    <property type="match status" value="1"/>
</dbReference>
<protein>
    <submittedName>
        <fullName evidence="2">ArsC family transcriptional regulator</fullName>
    </submittedName>
</protein>
<dbReference type="RefSeq" id="WP_029493165.1">
    <property type="nucleotide sequence ID" value="NZ_ATKF01000048.1"/>
</dbReference>
<dbReference type="SUPFAM" id="SSF52833">
    <property type="entry name" value="Thioredoxin-like"/>
    <property type="match status" value="1"/>
</dbReference>
<dbReference type="Gene3D" id="3.40.30.10">
    <property type="entry name" value="Glutaredoxin"/>
    <property type="match status" value="1"/>
</dbReference>
<dbReference type="PANTHER" id="PTHR30041:SF8">
    <property type="entry name" value="PROTEIN YFFB"/>
    <property type="match status" value="1"/>
</dbReference>
<dbReference type="InterPro" id="IPR006504">
    <property type="entry name" value="Tscrpt_reg_Spx/MgsR"/>
</dbReference>
<dbReference type="EMBL" id="CP013331">
    <property type="protein sequence ID" value="ALQ39340.1"/>
    <property type="molecule type" value="Genomic_DNA"/>
</dbReference>
<dbReference type="InterPro" id="IPR036249">
    <property type="entry name" value="Thioredoxin-like_sf"/>
</dbReference>
<dbReference type="OrthoDB" id="9794155at2"/>
<sequence length="122" mass="14493">MKDIVFFCYPKCSTCQKAKKWLQENSVEFTERDIVKDNPTEAELKKFFKKSKKELKKFFNTSGILYREMELKDKLPTMTEEEMLKLLATDGKLLKRPMIVTKDVVLNGFKEEEWKELLKGEE</sequence>
<dbReference type="Proteomes" id="UP000063275">
    <property type="component" value="Chromosome"/>
</dbReference>
<dbReference type="InterPro" id="IPR006660">
    <property type="entry name" value="Arsenate_reductase-like"/>
</dbReference>
<gene>
    <name evidence="2" type="ORF">RN87_01860</name>
</gene>